<evidence type="ECO:0000313" key="3">
    <source>
        <dbReference type="Proteomes" id="UP000707451"/>
    </source>
</evidence>
<dbReference type="EMBL" id="JAHRHY010000014">
    <property type="protein sequence ID" value="KAG9064463.1"/>
    <property type="molecule type" value="Genomic_DNA"/>
</dbReference>
<accession>A0A9P8BQR0</accession>
<feature type="region of interest" description="Disordered" evidence="1">
    <location>
        <begin position="162"/>
        <end position="191"/>
    </location>
</feature>
<organism evidence="2 3">
    <name type="scientific">Linnemannia hyalina</name>
    <dbReference type="NCBI Taxonomy" id="64524"/>
    <lineage>
        <taxon>Eukaryota</taxon>
        <taxon>Fungi</taxon>
        <taxon>Fungi incertae sedis</taxon>
        <taxon>Mucoromycota</taxon>
        <taxon>Mortierellomycotina</taxon>
        <taxon>Mortierellomycetes</taxon>
        <taxon>Mortierellales</taxon>
        <taxon>Mortierellaceae</taxon>
        <taxon>Linnemannia</taxon>
    </lineage>
</organism>
<sequence>MDCFRNPTSFFKWVGFRNCDLRVEYVDRNFQFPPTPAGTCAREIMALRKTLLDALYTNYSDRHTTVSINTALNHNQSEINRHLFSYALTLSIVHIIYDFPFLERHFRDGKEVDVKVVVTIEFYQAPWRTGTRRWNIGGSLDHMSMNWHKTDVKVQHNFEETEPISDSHPVQPHVDPVASSHAPHQPTASPAAAAMNPDALMTYNAQTTAITSGPLNTASQDSQALSSLVSGFDLNADDISMTRRSMTSINKVSIDLSQRTPSGTDSLLELGLSDNIAPSSSQGLLADNKPKICDASLLQTRRDDKL</sequence>
<comment type="caution">
    <text evidence="2">The sequence shown here is derived from an EMBL/GenBank/DDBJ whole genome shotgun (WGS) entry which is preliminary data.</text>
</comment>
<dbReference type="AlphaFoldDB" id="A0A9P8BQR0"/>
<name>A0A9P8BQR0_9FUNG</name>
<evidence type="ECO:0000313" key="2">
    <source>
        <dbReference type="EMBL" id="KAG9064463.1"/>
    </source>
</evidence>
<evidence type="ECO:0000256" key="1">
    <source>
        <dbReference type="SAM" id="MobiDB-lite"/>
    </source>
</evidence>
<keyword evidence="3" id="KW-1185">Reference proteome</keyword>
<dbReference type="OrthoDB" id="2445773at2759"/>
<dbReference type="Proteomes" id="UP000707451">
    <property type="component" value="Unassembled WGS sequence"/>
</dbReference>
<feature type="compositionally biased region" description="Low complexity" evidence="1">
    <location>
        <begin position="178"/>
        <end position="191"/>
    </location>
</feature>
<gene>
    <name evidence="2" type="ORF">KI688_003653</name>
</gene>
<protein>
    <submittedName>
        <fullName evidence="2">Uncharacterized protein</fullName>
    </submittedName>
</protein>
<proteinExistence type="predicted"/>
<reference evidence="2" key="1">
    <citation type="submission" date="2021-06" db="EMBL/GenBank/DDBJ databases">
        <title>Genome Sequence of Mortierella hyaline Strain SCG-10, a Cold-Adapted, Nitrate-Reducing Fungus Isolated from Soil in Minnesota, USA.</title>
        <authorList>
            <person name="Aldossari N."/>
        </authorList>
    </citation>
    <scope>NUCLEOTIDE SEQUENCE</scope>
    <source>
        <strain evidence="2">SCG-10</strain>
    </source>
</reference>